<keyword evidence="15" id="KW-1185">Reference proteome</keyword>
<evidence type="ECO:0000256" key="13">
    <source>
        <dbReference type="SAM" id="SignalP"/>
    </source>
</evidence>
<keyword evidence="2" id="KW-0812">Transmembrane</keyword>
<evidence type="ECO:0000256" key="2">
    <source>
        <dbReference type="ARBA" id="ARBA00022692"/>
    </source>
</evidence>
<feature type="chain" id="PRO_5010370206" evidence="13">
    <location>
        <begin position="20"/>
        <end position="439"/>
    </location>
</feature>
<feature type="domain" description="SRCR" evidence="14">
    <location>
        <begin position="338"/>
        <end position="439"/>
    </location>
</feature>
<reference evidence="16" key="1">
    <citation type="submission" date="2025-08" db="UniProtKB">
        <authorList>
            <consortium name="RefSeq"/>
        </authorList>
    </citation>
    <scope>IDENTIFICATION</scope>
    <source>
        <tissue evidence="16">Gonads</tissue>
    </source>
</reference>
<dbReference type="GO" id="GO:0016020">
    <property type="term" value="C:membrane"/>
    <property type="evidence" value="ECO:0007669"/>
    <property type="project" value="UniProtKB-SubCell"/>
</dbReference>
<dbReference type="PROSITE" id="PS50287">
    <property type="entry name" value="SRCR_2"/>
    <property type="match status" value="1"/>
</dbReference>
<evidence type="ECO:0000256" key="9">
    <source>
        <dbReference type="ARBA" id="ARBA00023170"/>
    </source>
</evidence>
<dbReference type="PRINTS" id="PR00258">
    <property type="entry name" value="SPERACTRCPTR"/>
</dbReference>
<dbReference type="RefSeq" id="XP_013410140.1">
    <property type="nucleotide sequence ID" value="XM_013554686.1"/>
</dbReference>
<organism evidence="15 16">
    <name type="scientific">Lingula anatina</name>
    <name type="common">Brachiopod</name>
    <name type="synonym">Lingula unguis</name>
    <dbReference type="NCBI Taxonomy" id="7574"/>
    <lineage>
        <taxon>Eukaryota</taxon>
        <taxon>Metazoa</taxon>
        <taxon>Spiralia</taxon>
        <taxon>Lophotrochozoa</taxon>
        <taxon>Brachiopoda</taxon>
        <taxon>Linguliformea</taxon>
        <taxon>Lingulata</taxon>
        <taxon>Lingulida</taxon>
        <taxon>Linguloidea</taxon>
        <taxon>Lingulidae</taxon>
        <taxon>Lingula</taxon>
    </lineage>
</organism>
<keyword evidence="4" id="KW-0677">Repeat</keyword>
<keyword evidence="3 13" id="KW-0732">Signal</keyword>
<gene>
    <name evidence="16" type="primary">LOC106173530</name>
</gene>
<feature type="compositionally biased region" description="Low complexity" evidence="12">
    <location>
        <begin position="148"/>
        <end position="158"/>
    </location>
</feature>
<protein>
    <submittedName>
        <fullName evidence="16">Macrophage receptor MARCO-like</fullName>
    </submittedName>
</protein>
<evidence type="ECO:0000256" key="8">
    <source>
        <dbReference type="ARBA" id="ARBA00023157"/>
    </source>
</evidence>
<dbReference type="AlphaFoldDB" id="A0A1S3JIA0"/>
<evidence type="ECO:0000256" key="3">
    <source>
        <dbReference type="ARBA" id="ARBA00022729"/>
    </source>
</evidence>
<proteinExistence type="predicted"/>
<dbReference type="Pfam" id="PF00530">
    <property type="entry name" value="SRCR"/>
    <property type="match status" value="1"/>
</dbReference>
<evidence type="ECO:0000256" key="12">
    <source>
        <dbReference type="SAM" id="MobiDB-lite"/>
    </source>
</evidence>
<dbReference type="SUPFAM" id="SSF56487">
    <property type="entry name" value="SRCR-like"/>
    <property type="match status" value="1"/>
</dbReference>
<evidence type="ECO:0000256" key="4">
    <source>
        <dbReference type="ARBA" id="ARBA00022737"/>
    </source>
</evidence>
<dbReference type="InParanoid" id="A0A1S3JIA0"/>
<keyword evidence="10" id="KW-0325">Glycoprotein</keyword>
<dbReference type="KEGG" id="lak:106173530"/>
<comment type="caution">
    <text evidence="11">Lacks conserved residue(s) required for the propagation of feature annotation.</text>
</comment>
<keyword evidence="8 11" id="KW-1015">Disulfide bond</keyword>
<dbReference type="InterPro" id="IPR036772">
    <property type="entry name" value="SRCR-like_dom_sf"/>
</dbReference>
<evidence type="ECO:0000256" key="1">
    <source>
        <dbReference type="ARBA" id="ARBA00004606"/>
    </source>
</evidence>
<feature type="disulfide bond" evidence="11">
    <location>
        <begin position="408"/>
        <end position="418"/>
    </location>
</feature>
<feature type="signal peptide" evidence="13">
    <location>
        <begin position="1"/>
        <end position="19"/>
    </location>
</feature>
<keyword evidence="6" id="KW-1133">Transmembrane helix</keyword>
<feature type="compositionally biased region" description="Basic and acidic residues" evidence="12">
    <location>
        <begin position="226"/>
        <end position="239"/>
    </location>
</feature>
<dbReference type="PANTHER" id="PTHR48071">
    <property type="entry name" value="SRCR DOMAIN-CONTAINING PROTEIN"/>
    <property type="match status" value="1"/>
</dbReference>
<evidence type="ECO:0000256" key="10">
    <source>
        <dbReference type="ARBA" id="ARBA00023180"/>
    </source>
</evidence>
<dbReference type="FunFam" id="3.10.250.10:FF:000006">
    <property type="entry name" value="neurotrypsin isoform X2"/>
    <property type="match status" value="1"/>
</dbReference>
<feature type="region of interest" description="Disordered" evidence="12">
    <location>
        <begin position="106"/>
        <end position="303"/>
    </location>
</feature>
<dbReference type="PANTHER" id="PTHR48071:SF27">
    <property type="entry name" value="SCAVENGER RECEPTOR CYSTEINE-RICH TYPE 1 PROTEIN M130-LIKE"/>
    <property type="match status" value="1"/>
</dbReference>
<accession>A0A1S3JIA0</accession>
<name>A0A1S3JIA0_LINAN</name>
<evidence type="ECO:0000256" key="5">
    <source>
        <dbReference type="ARBA" id="ARBA00022968"/>
    </source>
</evidence>
<evidence type="ECO:0000313" key="15">
    <source>
        <dbReference type="Proteomes" id="UP000085678"/>
    </source>
</evidence>
<comment type="subcellular location">
    <subcellularLocation>
        <location evidence="1">Membrane</location>
        <topology evidence="1">Single-pass type II membrane protein</topology>
    </subcellularLocation>
</comment>
<sequence length="439" mass="46262">MRHDCFLVNCVLFIRLVIGQPTTDCESRWSEAFDIKKCDDSTEVLKGKEEGFTMNEVQLLRAIVMRLQDRIASMEPTITEIDYLKDRVRDLERSVSSQNATIEGLRLSVNSQNETLQIPGPSGPKGEPGAPGLSGLNGLKGEPGEPGPKGVAGLPGLDGLKGDKGGAGPRGVAGIKGEQGLSGRSAQQGIRGPPGRPGAKGEKGSPGAQGPKGEMGLSGLNGPKGTKGDSDIRLVKGEKGSQGVQGPKGEMGLPGPAGQKGSKGDSKTRLVKGEKGSQGAQGPKGDTGLPGSRGQKGPKGDCSALLHVGSNITANENGGNIFELKDLNHEQHASVKNIRLANGGSHYRGRLEIRHRHRWGSICDHKFGVEESKVACRDLRLPYEEPIVKRGAHFGEGTGIIWLDDVVCDGTESSLTQCRHLGWGVHSCTHAQDVGLICQ</sequence>
<evidence type="ECO:0000256" key="7">
    <source>
        <dbReference type="ARBA" id="ARBA00023136"/>
    </source>
</evidence>
<evidence type="ECO:0000256" key="6">
    <source>
        <dbReference type="ARBA" id="ARBA00022989"/>
    </source>
</evidence>
<dbReference type="InterPro" id="IPR008160">
    <property type="entry name" value="Collagen"/>
</dbReference>
<dbReference type="GeneID" id="106173530"/>
<dbReference type="SMART" id="SM00202">
    <property type="entry name" value="SR"/>
    <property type="match status" value="1"/>
</dbReference>
<evidence type="ECO:0000313" key="16">
    <source>
        <dbReference type="RefSeq" id="XP_013410140.1"/>
    </source>
</evidence>
<evidence type="ECO:0000256" key="11">
    <source>
        <dbReference type="PROSITE-ProRule" id="PRU00196"/>
    </source>
</evidence>
<feature type="compositionally biased region" description="Basic and acidic residues" evidence="12">
    <location>
        <begin position="262"/>
        <end position="275"/>
    </location>
</feature>
<dbReference type="Proteomes" id="UP000085678">
    <property type="component" value="Unplaced"/>
</dbReference>
<dbReference type="OrthoDB" id="6286334at2759"/>
<evidence type="ECO:0000259" key="14">
    <source>
        <dbReference type="PROSITE" id="PS50287"/>
    </source>
</evidence>
<keyword evidence="5" id="KW-0735">Signal-anchor</keyword>
<dbReference type="Pfam" id="PF01391">
    <property type="entry name" value="Collagen"/>
    <property type="match status" value="1"/>
</dbReference>
<dbReference type="STRING" id="7574.A0A1S3JIA0"/>
<dbReference type="Gene3D" id="3.10.250.10">
    <property type="entry name" value="SRCR-like domain"/>
    <property type="match status" value="1"/>
</dbReference>
<keyword evidence="7" id="KW-0472">Membrane</keyword>
<dbReference type="InterPro" id="IPR001190">
    <property type="entry name" value="SRCR"/>
</dbReference>
<keyword evidence="9" id="KW-0675">Receptor</keyword>
<dbReference type="CDD" id="cd14724">
    <property type="entry name" value="ZIP_Gal4-like_1"/>
    <property type="match status" value="1"/>
</dbReference>